<dbReference type="Proteomes" id="UP000036681">
    <property type="component" value="Unplaced"/>
</dbReference>
<keyword evidence="1" id="KW-0472">Membrane</keyword>
<dbReference type="WBParaSite" id="ALUE_0000417501-mRNA-1">
    <property type="protein sequence ID" value="ALUE_0000417501-mRNA-1"/>
    <property type="gene ID" value="ALUE_0000417501"/>
</dbReference>
<organism evidence="2 3">
    <name type="scientific">Ascaris lumbricoides</name>
    <name type="common">Giant roundworm</name>
    <dbReference type="NCBI Taxonomy" id="6252"/>
    <lineage>
        <taxon>Eukaryota</taxon>
        <taxon>Metazoa</taxon>
        <taxon>Ecdysozoa</taxon>
        <taxon>Nematoda</taxon>
        <taxon>Chromadorea</taxon>
        <taxon>Rhabditida</taxon>
        <taxon>Spirurina</taxon>
        <taxon>Ascaridomorpha</taxon>
        <taxon>Ascaridoidea</taxon>
        <taxon>Ascarididae</taxon>
        <taxon>Ascaris</taxon>
    </lineage>
</organism>
<keyword evidence="2" id="KW-1185">Reference proteome</keyword>
<evidence type="ECO:0000313" key="3">
    <source>
        <dbReference type="WBParaSite" id="ALUE_0000417501-mRNA-1"/>
    </source>
</evidence>
<dbReference type="AlphaFoldDB" id="A0A0M3HQ65"/>
<accession>A0A0M3HQ65</accession>
<proteinExistence type="predicted"/>
<sequence>MGIRIFGLGAGAIVLMFLWSLTLVLFTACLKVGRIISAVATLVLAALISTILLVWPNANATRAESVDARKVDNVLLARLCLIVMLIIVLLISVVRFCRYHLAQSTHTAAWNLNRRHLNDHSFSSSKI</sequence>
<feature type="transmembrane region" description="Helical" evidence="1">
    <location>
        <begin position="6"/>
        <end position="28"/>
    </location>
</feature>
<dbReference type="PROSITE" id="PS51257">
    <property type="entry name" value="PROKAR_LIPOPROTEIN"/>
    <property type="match status" value="1"/>
</dbReference>
<evidence type="ECO:0000313" key="2">
    <source>
        <dbReference type="Proteomes" id="UP000036681"/>
    </source>
</evidence>
<name>A0A0M3HQ65_ASCLU</name>
<reference evidence="3" key="1">
    <citation type="submission" date="2017-02" db="UniProtKB">
        <authorList>
            <consortium name="WormBaseParasite"/>
        </authorList>
    </citation>
    <scope>IDENTIFICATION</scope>
</reference>
<keyword evidence="1" id="KW-1133">Transmembrane helix</keyword>
<protein>
    <submittedName>
        <fullName evidence="3">Transmembrane protein</fullName>
    </submittedName>
</protein>
<feature type="transmembrane region" description="Helical" evidence="1">
    <location>
        <begin position="75"/>
        <end position="94"/>
    </location>
</feature>
<feature type="transmembrane region" description="Helical" evidence="1">
    <location>
        <begin position="35"/>
        <end position="55"/>
    </location>
</feature>
<keyword evidence="1" id="KW-0812">Transmembrane</keyword>
<evidence type="ECO:0000256" key="1">
    <source>
        <dbReference type="SAM" id="Phobius"/>
    </source>
</evidence>